<dbReference type="RefSeq" id="WP_381430297.1">
    <property type="nucleotide sequence ID" value="NZ_JBHSNO010000001.1"/>
</dbReference>
<evidence type="ECO:0000256" key="3">
    <source>
        <dbReference type="RuleBase" id="RU003345"/>
    </source>
</evidence>
<dbReference type="InterPro" id="IPR029510">
    <property type="entry name" value="Ald_DH_CS_GLU"/>
</dbReference>
<dbReference type="Proteomes" id="UP001596109">
    <property type="component" value="Unassembled WGS sequence"/>
</dbReference>
<feature type="active site" evidence="2">
    <location>
        <position position="254"/>
    </location>
</feature>
<dbReference type="PROSITE" id="PS00687">
    <property type="entry name" value="ALDEHYDE_DEHYDR_GLU"/>
    <property type="match status" value="1"/>
</dbReference>
<evidence type="ECO:0000256" key="2">
    <source>
        <dbReference type="PROSITE-ProRule" id="PRU10007"/>
    </source>
</evidence>
<dbReference type="EMBL" id="JBHSNO010000001">
    <property type="protein sequence ID" value="MFC5587800.1"/>
    <property type="molecule type" value="Genomic_DNA"/>
</dbReference>
<name>A0ABW0TEF2_9BACL</name>
<comment type="caution">
    <text evidence="5">The sequence shown here is derived from an EMBL/GenBank/DDBJ whole genome shotgun (WGS) entry which is preliminary data.</text>
</comment>
<feature type="domain" description="Aldehyde dehydrogenase" evidence="4">
    <location>
        <begin position="26"/>
        <end position="479"/>
    </location>
</feature>
<evidence type="ECO:0000256" key="1">
    <source>
        <dbReference type="ARBA" id="ARBA00023002"/>
    </source>
</evidence>
<keyword evidence="1 3" id="KW-0560">Oxidoreductase</keyword>
<dbReference type="InterPro" id="IPR016163">
    <property type="entry name" value="Ald_DH_C"/>
</dbReference>
<dbReference type="InterPro" id="IPR016162">
    <property type="entry name" value="Ald_DH_N"/>
</dbReference>
<dbReference type="PANTHER" id="PTHR11699">
    <property type="entry name" value="ALDEHYDE DEHYDROGENASE-RELATED"/>
    <property type="match status" value="1"/>
</dbReference>
<sequence>MVYKTEATLQISGKILVNGEWLTLEKHKDVINPAVTSEVVGFIGMASEEDVDRAITVAADAYPTWSQTALDERIERVHQVWERVKDRVNEYTTLFVRENGKTLLEGKLDIQRCVQILKEMPENLKNWYEPKDLSGPAQQVEVRRRPRGVTAIITPWNSPMILTFKRVIPAILTGNTVVFKPATDCPLTIMVFMKELADCLPPGVLNVVTGSGGLIGDRIAKDERVRTIAFVGGTSTGKVLMEKSSSTLKKLNMELGGNDPAIILADADLNKETILKLRNGVLKGAGQVCSAIKRIYVHESRYEELLDKLSEEFNKTIVGNGIQPDVKMGPLNNESQFRFVRDLIDRAEKEGAKVHYFGRKLNEATWDDGYFMLPAIITNVNQESEIMRTEQFGPVIPVMPFKDVEQVIDYANDSEYGLRASIWTTDIEAAKRLADRIEAGAIFFNNHTIFKDLRLDFPGIKESGLSSVTEFGGFEHFTDSYGFAD</sequence>
<evidence type="ECO:0000313" key="5">
    <source>
        <dbReference type="EMBL" id="MFC5587800.1"/>
    </source>
</evidence>
<dbReference type="InterPro" id="IPR015590">
    <property type="entry name" value="Aldehyde_DH_dom"/>
</dbReference>
<keyword evidence="6" id="KW-1185">Reference proteome</keyword>
<protein>
    <submittedName>
        <fullName evidence="5">Aldehyde dehydrogenase family protein</fullName>
    </submittedName>
</protein>
<dbReference type="Pfam" id="PF00171">
    <property type="entry name" value="Aldedh"/>
    <property type="match status" value="1"/>
</dbReference>
<gene>
    <name evidence="5" type="ORF">ACFPRA_02615</name>
</gene>
<reference evidence="6" key="1">
    <citation type="journal article" date="2019" name="Int. J. Syst. Evol. Microbiol.">
        <title>The Global Catalogue of Microorganisms (GCM) 10K type strain sequencing project: providing services to taxonomists for standard genome sequencing and annotation.</title>
        <authorList>
            <consortium name="The Broad Institute Genomics Platform"/>
            <consortium name="The Broad Institute Genome Sequencing Center for Infectious Disease"/>
            <person name="Wu L."/>
            <person name="Ma J."/>
        </authorList>
    </citation>
    <scope>NUCLEOTIDE SEQUENCE [LARGE SCALE GENOMIC DNA]</scope>
    <source>
        <strain evidence="6">CGMCC 4.1434</strain>
    </source>
</reference>
<evidence type="ECO:0000259" key="4">
    <source>
        <dbReference type="Pfam" id="PF00171"/>
    </source>
</evidence>
<dbReference type="SUPFAM" id="SSF53720">
    <property type="entry name" value="ALDH-like"/>
    <property type="match status" value="1"/>
</dbReference>
<dbReference type="InterPro" id="IPR016161">
    <property type="entry name" value="Ald_DH/histidinol_DH"/>
</dbReference>
<proteinExistence type="inferred from homology"/>
<accession>A0ABW0TEF2</accession>
<dbReference type="Gene3D" id="3.40.309.10">
    <property type="entry name" value="Aldehyde Dehydrogenase, Chain A, domain 2"/>
    <property type="match status" value="1"/>
</dbReference>
<evidence type="ECO:0000313" key="6">
    <source>
        <dbReference type="Proteomes" id="UP001596109"/>
    </source>
</evidence>
<comment type="similarity">
    <text evidence="3">Belongs to the aldehyde dehydrogenase family.</text>
</comment>
<organism evidence="5 6">
    <name type="scientific">Sporosarcina soli</name>
    <dbReference type="NCBI Taxonomy" id="334736"/>
    <lineage>
        <taxon>Bacteria</taxon>
        <taxon>Bacillati</taxon>
        <taxon>Bacillota</taxon>
        <taxon>Bacilli</taxon>
        <taxon>Bacillales</taxon>
        <taxon>Caryophanaceae</taxon>
        <taxon>Sporosarcina</taxon>
    </lineage>
</organism>
<dbReference type="Gene3D" id="3.40.605.10">
    <property type="entry name" value="Aldehyde Dehydrogenase, Chain A, domain 1"/>
    <property type="match status" value="1"/>
</dbReference>